<protein>
    <recommendedName>
        <fullName evidence="5">P/Homo B domain-containing protein</fullName>
    </recommendedName>
</protein>
<evidence type="ECO:0000256" key="1">
    <source>
        <dbReference type="SAM" id="MobiDB-lite"/>
    </source>
</evidence>
<dbReference type="AlphaFoldDB" id="A0A0M2R2T8"/>
<keyword evidence="4" id="KW-1185">Reference proteome</keyword>
<dbReference type="RefSeq" id="WP_046508975.1">
    <property type="nucleotide sequence ID" value="NZ_LANI01000023.1"/>
</dbReference>
<evidence type="ECO:0000256" key="2">
    <source>
        <dbReference type="SAM" id="SignalP"/>
    </source>
</evidence>
<proteinExistence type="predicted"/>
<accession>A0A0M2R2T8</accession>
<feature type="signal peptide" evidence="2">
    <location>
        <begin position="1"/>
        <end position="17"/>
    </location>
</feature>
<dbReference type="EMBL" id="LANI01000023">
    <property type="protein sequence ID" value="KKJ75981.1"/>
    <property type="molecule type" value="Genomic_DNA"/>
</dbReference>
<comment type="caution">
    <text evidence="3">The sequence shown here is derived from an EMBL/GenBank/DDBJ whole genome shotgun (WGS) entry which is preliminary data.</text>
</comment>
<evidence type="ECO:0000313" key="4">
    <source>
        <dbReference type="Proteomes" id="UP000034491"/>
    </source>
</evidence>
<organism evidence="3 4">
    <name type="scientific">Kiloniella litopenaei</name>
    <dbReference type="NCBI Taxonomy" id="1549748"/>
    <lineage>
        <taxon>Bacteria</taxon>
        <taxon>Pseudomonadati</taxon>
        <taxon>Pseudomonadota</taxon>
        <taxon>Alphaproteobacteria</taxon>
        <taxon>Rhodospirillales</taxon>
        <taxon>Kiloniellaceae</taxon>
        <taxon>Kiloniella</taxon>
    </lineage>
</organism>
<name>A0A0M2R2T8_9PROT</name>
<evidence type="ECO:0008006" key="5">
    <source>
        <dbReference type="Google" id="ProtNLM"/>
    </source>
</evidence>
<keyword evidence="2" id="KW-0732">Signal</keyword>
<dbReference type="STRING" id="1549748.WH95_15590"/>
<sequence>MKKFVLTTSLLALTATALDSTGFANSPRSNSDYVKDVTLSMDGINLNMIELKNMSGSKLLSKVNVQPVNSVMNIPLKGFVQCSKSKKIDFDKGRMYFGTAQRQGNKIVPVNALYEDSYHPTFKVWTGVFGGWIAEAGNAEAFKVPLANIKNGHPSVRVDPVEEFNKKLEEHVNGGGDELDFLKQDQFFSVMRPVSLAGYCNKDADSRGGYVTASVPIGIKFKGDPTLVKSSPAQVSKNDLAAPFALTEAKVAPHVKNYHGQCPADLGFRLTFKAQGKGTVKYRLVSELGAKGPVNSVHFNNDGHKIIDFTRHIGEPSGGKVNKLAINNSKQDGDLNGFKNAPGGKNYGSWKVEVVEPVSSTSKESFYSWKCKPQSKFNSPTTLKQAPPKVKIDKIKAIPVEPEPDPKPVMKLKVNTPPN</sequence>
<feature type="chain" id="PRO_5005640490" description="P/Homo B domain-containing protein" evidence="2">
    <location>
        <begin position="18"/>
        <end position="419"/>
    </location>
</feature>
<gene>
    <name evidence="3" type="ORF">WH95_15590</name>
</gene>
<feature type="region of interest" description="Disordered" evidence="1">
    <location>
        <begin position="400"/>
        <end position="419"/>
    </location>
</feature>
<evidence type="ECO:0000313" key="3">
    <source>
        <dbReference type="EMBL" id="KKJ75981.1"/>
    </source>
</evidence>
<reference evidence="3 4" key="1">
    <citation type="submission" date="2015-03" db="EMBL/GenBank/DDBJ databases">
        <title>Genome sequence of Kiloniella sp. P1-1, isolated from the gut microflora of Pacific white shrimp, Penaeus vannamei.</title>
        <authorList>
            <person name="Shao Z."/>
            <person name="Wang L."/>
            <person name="Li X."/>
        </authorList>
    </citation>
    <scope>NUCLEOTIDE SEQUENCE [LARGE SCALE GENOMIC DNA]</scope>
    <source>
        <strain evidence="3 4">P1-1</strain>
    </source>
</reference>
<dbReference type="OrthoDB" id="8477232at2"/>
<dbReference type="Proteomes" id="UP000034491">
    <property type="component" value="Unassembled WGS sequence"/>
</dbReference>